<comment type="caution">
    <text evidence="1">The sequence shown here is derived from an EMBL/GenBank/DDBJ whole genome shotgun (WGS) entry which is preliminary data.</text>
</comment>
<dbReference type="EMBL" id="BGPR01006366">
    <property type="protein sequence ID" value="GBN18345.1"/>
    <property type="molecule type" value="Genomic_DNA"/>
</dbReference>
<evidence type="ECO:0000313" key="2">
    <source>
        <dbReference type="Proteomes" id="UP000499080"/>
    </source>
</evidence>
<sequence>MATPGKRYGSSIISNIGGIKRRSFDVRVAVPILQTKQKALKYVICGNCKAHLVDCLGAAWSVLFNEGGMDFPEAELFVEARRGDDAR</sequence>
<proteinExistence type="predicted"/>
<organism evidence="1 2">
    <name type="scientific">Araneus ventricosus</name>
    <name type="common">Orbweaver spider</name>
    <name type="synonym">Epeira ventricosa</name>
    <dbReference type="NCBI Taxonomy" id="182803"/>
    <lineage>
        <taxon>Eukaryota</taxon>
        <taxon>Metazoa</taxon>
        <taxon>Ecdysozoa</taxon>
        <taxon>Arthropoda</taxon>
        <taxon>Chelicerata</taxon>
        <taxon>Arachnida</taxon>
        <taxon>Araneae</taxon>
        <taxon>Araneomorphae</taxon>
        <taxon>Entelegynae</taxon>
        <taxon>Araneoidea</taxon>
        <taxon>Araneidae</taxon>
        <taxon>Araneus</taxon>
    </lineage>
</organism>
<keyword evidence="2" id="KW-1185">Reference proteome</keyword>
<dbReference type="Proteomes" id="UP000499080">
    <property type="component" value="Unassembled WGS sequence"/>
</dbReference>
<gene>
    <name evidence="1" type="ORF">AVEN_125165_1</name>
</gene>
<accession>A0A4Y2LU53</accession>
<dbReference type="AlphaFoldDB" id="A0A4Y2LU53"/>
<evidence type="ECO:0000313" key="1">
    <source>
        <dbReference type="EMBL" id="GBN18345.1"/>
    </source>
</evidence>
<name>A0A4Y2LU53_ARAVE</name>
<reference evidence="1 2" key="1">
    <citation type="journal article" date="2019" name="Sci. Rep.">
        <title>Orb-weaving spider Araneus ventricosus genome elucidates the spidroin gene catalogue.</title>
        <authorList>
            <person name="Kono N."/>
            <person name="Nakamura H."/>
            <person name="Ohtoshi R."/>
            <person name="Moran D.A.P."/>
            <person name="Shinohara A."/>
            <person name="Yoshida Y."/>
            <person name="Fujiwara M."/>
            <person name="Mori M."/>
            <person name="Tomita M."/>
            <person name="Arakawa K."/>
        </authorList>
    </citation>
    <scope>NUCLEOTIDE SEQUENCE [LARGE SCALE GENOMIC DNA]</scope>
</reference>
<protein>
    <submittedName>
        <fullName evidence="1">Uncharacterized protein</fullName>
    </submittedName>
</protein>